<dbReference type="InterPro" id="IPR032675">
    <property type="entry name" value="LRR_dom_sf"/>
</dbReference>
<evidence type="ECO:0000313" key="8">
    <source>
        <dbReference type="WBParaSite" id="Hba_18870"/>
    </source>
</evidence>
<keyword evidence="1" id="KW-0433">Leucine-rich repeat</keyword>
<reference evidence="8" key="1">
    <citation type="submission" date="2016-11" db="UniProtKB">
        <authorList>
            <consortium name="WormBaseParasite"/>
        </authorList>
    </citation>
    <scope>IDENTIFICATION</scope>
</reference>
<keyword evidence="5" id="KW-0472">Membrane</keyword>
<feature type="transmembrane region" description="Helical" evidence="5">
    <location>
        <begin position="401"/>
        <end position="422"/>
    </location>
</feature>
<evidence type="ECO:0000256" key="5">
    <source>
        <dbReference type="SAM" id="Phobius"/>
    </source>
</evidence>
<keyword evidence="3" id="KW-0677">Repeat</keyword>
<dbReference type="PROSITE" id="PS50835">
    <property type="entry name" value="IG_LIKE"/>
    <property type="match status" value="1"/>
</dbReference>
<dbReference type="PANTHER" id="PTHR24366:SF170">
    <property type="entry name" value="RE50361P"/>
    <property type="match status" value="1"/>
</dbReference>
<dbReference type="SUPFAM" id="SSF52058">
    <property type="entry name" value="L domain-like"/>
    <property type="match status" value="1"/>
</dbReference>
<dbReference type="WBParaSite" id="Hba_18870">
    <property type="protein sequence ID" value="Hba_18870"/>
    <property type="gene ID" value="Hba_18870"/>
</dbReference>
<organism evidence="7 8">
    <name type="scientific">Heterorhabditis bacteriophora</name>
    <name type="common">Entomopathogenic nematode worm</name>
    <dbReference type="NCBI Taxonomy" id="37862"/>
    <lineage>
        <taxon>Eukaryota</taxon>
        <taxon>Metazoa</taxon>
        <taxon>Ecdysozoa</taxon>
        <taxon>Nematoda</taxon>
        <taxon>Chromadorea</taxon>
        <taxon>Rhabditida</taxon>
        <taxon>Rhabditina</taxon>
        <taxon>Rhabditomorpha</taxon>
        <taxon>Strongyloidea</taxon>
        <taxon>Heterorhabditidae</taxon>
        <taxon>Heterorhabditis</taxon>
    </lineage>
</organism>
<dbReference type="InterPro" id="IPR001611">
    <property type="entry name" value="Leu-rich_rpt"/>
</dbReference>
<keyword evidence="4" id="KW-1015">Disulfide bond</keyword>
<keyword evidence="5" id="KW-1133">Transmembrane helix</keyword>
<dbReference type="Proteomes" id="UP000095283">
    <property type="component" value="Unplaced"/>
</dbReference>
<dbReference type="Gene3D" id="3.80.10.10">
    <property type="entry name" value="Ribonuclease Inhibitor"/>
    <property type="match status" value="2"/>
</dbReference>
<keyword evidence="5" id="KW-0812">Transmembrane</keyword>
<dbReference type="AlphaFoldDB" id="A0A1I7XMZ9"/>
<dbReference type="PROSITE" id="PS51450">
    <property type="entry name" value="LRR"/>
    <property type="match status" value="2"/>
</dbReference>
<keyword evidence="2" id="KW-0732">Signal</keyword>
<evidence type="ECO:0000256" key="1">
    <source>
        <dbReference type="ARBA" id="ARBA00022614"/>
    </source>
</evidence>
<dbReference type="PANTHER" id="PTHR24366">
    <property type="entry name" value="IG(IMMUNOGLOBULIN) AND LRR(LEUCINE RICH REPEAT) DOMAINS"/>
    <property type="match status" value="1"/>
</dbReference>
<feature type="domain" description="Ig-like" evidence="6">
    <location>
        <begin position="236"/>
        <end position="343"/>
    </location>
</feature>
<sequence length="487" mass="54253">MHILRFMPQLQEVDISGNLLERLMISDFSDATSLRILNVSHNRIRTIECDSTTPMTALEMLDLSANNLTTLPGSELRNMEGLRTLILKSNPITVAGEGHLTLDNLQILDLSNLSALGVVEAGTFSRLPHLHTVFLHDNTQLVYLSPRAFENISIFSLDISRTGLRSLEPTLLDNVAQIRLSGVPFDCRCLSEQLYSITTTTITDWVNATCITKTGTTIALSSLSSTLFAKSDTCRPNAIVPFGGKVEATVGQTFKIYCAGSEIDDIVKWKTPSGIVEIGINPEFSTGFERLDYFTSTLFEPEQHPTTRKRAEATSEYYRLDVVLAQDGGDYECTVQREKYSISRKINLVVNKPRIELKVTHVYNICLKWTITDNNTEIYSTCLSERTLKVRSLMEDLGVEGAVFICLLVTCLFLFFCGRCIYNRLHIYARAKRQSKLIQSISGQSILSHTGSQDATTYENHQLQISSSISFCNRADASSGPLLSDVV</sequence>
<name>A0A1I7XMZ9_HETBA</name>
<protein>
    <submittedName>
        <fullName evidence="8">Ig-like domain-containing protein</fullName>
    </submittedName>
</protein>
<proteinExistence type="predicted"/>
<evidence type="ECO:0000256" key="4">
    <source>
        <dbReference type="ARBA" id="ARBA00023157"/>
    </source>
</evidence>
<dbReference type="InterPro" id="IPR003599">
    <property type="entry name" value="Ig_sub"/>
</dbReference>
<evidence type="ECO:0000256" key="2">
    <source>
        <dbReference type="ARBA" id="ARBA00022729"/>
    </source>
</evidence>
<dbReference type="Gene3D" id="2.60.40.10">
    <property type="entry name" value="Immunoglobulins"/>
    <property type="match status" value="1"/>
</dbReference>
<evidence type="ECO:0000259" key="6">
    <source>
        <dbReference type="PROSITE" id="PS50835"/>
    </source>
</evidence>
<evidence type="ECO:0000256" key="3">
    <source>
        <dbReference type="ARBA" id="ARBA00022737"/>
    </source>
</evidence>
<dbReference type="SMART" id="SM00369">
    <property type="entry name" value="LRR_TYP"/>
    <property type="match status" value="4"/>
</dbReference>
<dbReference type="InterPro" id="IPR007110">
    <property type="entry name" value="Ig-like_dom"/>
</dbReference>
<dbReference type="Pfam" id="PF13855">
    <property type="entry name" value="LRR_8"/>
    <property type="match status" value="2"/>
</dbReference>
<evidence type="ECO:0000313" key="7">
    <source>
        <dbReference type="Proteomes" id="UP000095283"/>
    </source>
</evidence>
<accession>A0A1I7XMZ9</accession>
<dbReference type="InterPro" id="IPR003591">
    <property type="entry name" value="Leu-rich_rpt_typical-subtyp"/>
</dbReference>
<keyword evidence="7" id="KW-1185">Reference proteome</keyword>
<dbReference type="SMART" id="SM00409">
    <property type="entry name" value="IG"/>
    <property type="match status" value="1"/>
</dbReference>
<dbReference type="InterPro" id="IPR013783">
    <property type="entry name" value="Ig-like_fold"/>
</dbReference>